<evidence type="ECO:0000313" key="2">
    <source>
        <dbReference type="EMBL" id="EHM39477.1"/>
    </source>
</evidence>
<keyword evidence="1" id="KW-0472">Membrane</keyword>
<feature type="transmembrane region" description="Helical" evidence="1">
    <location>
        <begin position="38"/>
        <end position="56"/>
    </location>
</feature>
<dbReference type="HOGENOM" id="CLU_2840093_0_0_9"/>
<sequence length="65" mass="7326">MPLVIGCNGISAYGMLVFAFLTGALVAVPLRVVWSVKYVPFAPFLLAGWWVSLIFYEEWLTWLCV</sequence>
<keyword evidence="1" id="KW-1133">Transmembrane helix</keyword>
<dbReference type="Proteomes" id="UP000005481">
    <property type="component" value="Unassembled WGS sequence"/>
</dbReference>
<dbReference type="EMBL" id="AGCJ01000066">
    <property type="protein sequence ID" value="EHM39477.1"/>
    <property type="molecule type" value="Genomic_DNA"/>
</dbReference>
<gene>
    <name evidence="2" type="ORF">HMPREF0080_01517</name>
</gene>
<proteinExistence type="predicted"/>
<evidence type="ECO:0000256" key="1">
    <source>
        <dbReference type="SAM" id="Phobius"/>
    </source>
</evidence>
<dbReference type="STRING" id="861450.HMPREF0080_01517"/>
<accession>G9YIM4</accession>
<evidence type="ECO:0000313" key="3">
    <source>
        <dbReference type="Proteomes" id="UP000005481"/>
    </source>
</evidence>
<reference evidence="2 3" key="1">
    <citation type="submission" date="2011-08" db="EMBL/GenBank/DDBJ databases">
        <authorList>
            <person name="Weinstock G."/>
            <person name="Sodergren E."/>
            <person name="Clifton S."/>
            <person name="Fulton L."/>
            <person name="Fulton B."/>
            <person name="Courtney L."/>
            <person name="Fronick C."/>
            <person name="Harrison M."/>
            <person name="Strong C."/>
            <person name="Farmer C."/>
            <person name="Delahaunty K."/>
            <person name="Markovic C."/>
            <person name="Hall O."/>
            <person name="Minx P."/>
            <person name="Tomlinson C."/>
            <person name="Mitreva M."/>
            <person name="Hou S."/>
            <person name="Chen J."/>
            <person name="Wollam A."/>
            <person name="Pepin K.H."/>
            <person name="Johnson M."/>
            <person name="Bhonagiri V."/>
            <person name="Zhang X."/>
            <person name="Suruliraj S."/>
            <person name="Warren W."/>
            <person name="Chinwalla A."/>
            <person name="Mardis E.R."/>
            <person name="Wilson R.K."/>
        </authorList>
    </citation>
    <scope>NUCLEOTIDE SEQUENCE [LARGE SCALE GENOMIC DNA]</scope>
    <source>
        <strain evidence="2 3">F0357</strain>
    </source>
</reference>
<organism evidence="2 3">
    <name type="scientific">Anaeroglobus geminatus F0357</name>
    <dbReference type="NCBI Taxonomy" id="861450"/>
    <lineage>
        <taxon>Bacteria</taxon>
        <taxon>Bacillati</taxon>
        <taxon>Bacillota</taxon>
        <taxon>Negativicutes</taxon>
        <taxon>Veillonellales</taxon>
        <taxon>Veillonellaceae</taxon>
        <taxon>Anaeroglobus</taxon>
    </lineage>
</organism>
<dbReference type="AlphaFoldDB" id="G9YIM4"/>
<name>G9YIM4_9FIRM</name>
<keyword evidence="1" id="KW-0812">Transmembrane</keyword>
<evidence type="ECO:0008006" key="4">
    <source>
        <dbReference type="Google" id="ProtNLM"/>
    </source>
</evidence>
<feature type="transmembrane region" description="Helical" evidence="1">
    <location>
        <begin position="12"/>
        <end position="32"/>
    </location>
</feature>
<keyword evidence="3" id="KW-1185">Reference proteome</keyword>
<comment type="caution">
    <text evidence="2">The sequence shown here is derived from an EMBL/GenBank/DDBJ whole genome shotgun (WGS) entry which is preliminary data.</text>
</comment>
<dbReference type="OrthoDB" id="1625253at2"/>
<protein>
    <recommendedName>
        <fullName evidence="4">Prepilin type IV endopeptidase peptidase domain-containing protein</fullName>
    </recommendedName>
</protein>